<dbReference type="EMBL" id="LAZR01058504">
    <property type="protein sequence ID" value="KKK69748.1"/>
    <property type="molecule type" value="Genomic_DNA"/>
</dbReference>
<comment type="caution">
    <text evidence="1">The sequence shown here is derived from an EMBL/GenBank/DDBJ whole genome shotgun (WGS) entry which is preliminary data.</text>
</comment>
<evidence type="ECO:0000313" key="1">
    <source>
        <dbReference type="EMBL" id="KKK69748.1"/>
    </source>
</evidence>
<accession>A0A0F8XLA9</accession>
<dbReference type="AlphaFoldDB" id="A0A0F8XLA9"/>
<protein>
    <submittedName>
        <fullName evidence="1">Uncharacterized protein</fullName>
    </submittedName>
</protein>
<sequence length="118" mass="13861">MFLNLKKDDKIILPNALDINGKSHQLTKVNSLKAKRYKGLYIIQNDLTRISNSIQRYIKNPSHDFEQFRSSIITYRKFFANNKGRHAKLEMQRDLKGASQHLLNFHKMLIELGNQYIA</sequence>
<proteinExistence type="predicted"/>
<gene>
    <name evidence="1" type="ORF">LCGC14_2930950</name>
</gene>
<name>A0A0F8XLA9_9ZZZZ</name>
<reference evidence="1" key="1">
    <citation type="journal article" date="2015" name="Nature">
        <title>Complex archaea that bridge the gap between prokaryotes and eukaryotes.</title>
        <authorList>
            <person name="Spang A."/>
            <person name="Saw J.H."/>
            <person name="Jorgensen S.L."/>
            <person name="Zaremba-Niedzwiedzka K."/>
            <person name="Martijn J."/>
            <person name="Lind A.E."/>
            <person name="van Eijk R."/>
            <person name="Schleper C."/>
            <person name="Guy L."/>
            <person name="Ettema T.J."/>
        </authorList>
    </citation>
    <scope>NUCLEOTIDE SEQUENCE</scope>
</reference>
<organism evidence="1">
    <name type="scientific">marine sediment metagenome</name>
    <dbReference type="NCBI Taxonomy" id="412755"/>
    <lineage>
        <taxon>unclassified sequences</taxon>
        <taxon>metagenomes</taxon>
        <taxon>ecological metagenomes</taxon>
    </lineage>
</organism>
<feature type="non-terminal residue" evidence="1">
    <location>
        <position position="118"/>
    </location>
</feature>